<evidence type="ECO:0000256" key="1">
    <source>
        <dbReference type="SAM" id="Phobius"/>
    </source>
</evidence>
<sequence>MALMVGSLYDALRSANVTEEKARKAAEEVADFQKQIGDARTDIAVLKRMMGFVLAGVVSLLFLQLRTLS</sequence>
<name>A0A1H0D5Q7_9HYPH</name>
<keyword evidence="1" id="KW-0472">Membrane</keyword>
<accession>A0A1H0D5Q7</accession>
<gene>
    <name evidence="2" type="ORF">SAMN05192530_101613</name>
</gene>
<reference evidence="2 3" key="1">
    <citation type="submission" date="2016-10" db="EMBL/GenBank/DDBJ databases">
        <authorList>
            <person name="de Groot N.N."/>
        </authorList>
    </citation>
    <scope>NUCLEOTIDE SEQUENCE [LARGE SCALE GENOMIC DNA]</scope>
    <source>
        <strain evidence="3">L7-484,KACC 16230,DSM 25025</strain>
    </source>
</reference>
<evidence type="ECO:0000313" key="2">
    <source>
        <dbReference type="EMBL" id="SDN65500.1"/>
    </source>
</evidence>
<dbReference type="EMBL" id="FNIT01000001">
    <property type="protein sequence ID" value="SDN65500.1"/>
    <property type="molecule type" value="Genomic_DNA"/>
</dbReference>
<dbReference type="RefSeq" id="WP_090668610.1">
    <property type="nucleotide sequence ID" value="NZ_FNIT01000001.1"/>
</dbReference>
<dbReference type="AlphaFoldDB" id="A0A1H0D5Q7"/>
<dbReference type="OrthoDB" id="7916935at2"/>
<proteinExistence type="predicted"/>
<dbReference type="Proteomes" id="UP000198793">
    <property type="component" value="Unassembled WGS sequence"/>
</dbReference>
<evidence type="ECO:0000313" key="3">
    <source>
        <dbReference type="Proteomes" id="UP000198793"/>
    </source>
</evidence>
<keyword evidence="1" id="KW-0812">Transmembrane</keyword>
<feature type="transmembrane region" description="Helical" evidence="1">
    <location>
        <begin position="49"/>
        <end position="68"/>
    </location>
</feature>
<protein>
    <submittedName>
        <fullName evidence="2">Uncharacterized protein</fullName>
    </submittedName>
</protein>
<keyword evidence="3" id="KW-1185">Reference proteome</keyword>
<dbReference type="STRING" id="1166073.SAMN05192530_101613"/>
<keyword evidence="1" id="KW-1133">Transmembrane helix</keyword>
<organism evidence="2 3">
    <name type="scientific">Aureimonas jatrophae</name>
    <dbReference type="NCBI Taxonomy" id="1166073"/>
    <lineage>
        <taxon>Bacteria</taxon>
        <taxon>Pseudomonadati</taxon>
        <taxon>Pseudomonadota</taxon>
        <taxon>Alphaproteobacteria</taxon>
        <taxon>Hyphomicrobiales</taxon>
        <taxon>Aurantimonadaceae</taxon>
        <taxon>Aureimonas</taxon>
    </lineage>
</organism>